<feature type="chain" id="PRO_5009192483" evidence="2">
    <location>
        <begin position="25"/>
        <end position="285"/>
    </location>
</feature>
<dbReference type="SUPFAM" id="SSF52266">
    <property type="entry name" value="SGNH hydrolase"/>
    <property type="match status" value="1"/>
</dbReference>
<sequence length="285" mass="32712">MISYSTKTIFTCIVLSVLSSVSSSKEIIFAGDSDISRWKNTNEIYENSVNVGEGGTTCRQWVKRIVKEVDKYTPKTAVVLVCGENDLYNRYADEVFKDFRKVIEKIYANGVDRIIYMGTKPEPDTKYLHKDYREYDEMIRNYFVDAAPDGKFTMVDVYPSFVAMGNPRSLYANDDLHLSKEGYNYWNAWLQSALTDNDCVRWQDGYCAVRTDGDGDGNNEDNNNSPDESTSTPSSSSSCSDDPNFRFRRNNRNCDWVGRKPNKRCKKKYKGSRLWEYCPPSCGKC</sequence>
<dbReference type="Pfam" id="PF13472">
    <property type="entry name" value="Lipase_GDSL_2"/>
    <property type="match status" value="1"/>
</dbReference>
<dbReference type="Proteomes" id="UP000095751">
    <property type="component" value="Unassembled WGS sequence"/>
</dbReference>
<feature type="compositionally biased region" description="Low complexity" evidence="1">
    <location>
        <begin position="220"/>
        <end position="242"/>
    </location>
</feature>
<name>A0A1E7F0N0_9STRA</name>
<evidence type="ECO:0000313" key="4">
    <source>
        <dbReference type="EMBL" id="OEU11790.1"/>
    </source>
</evidence>
<accession>A0A1E7F0N0</accession>
<dbReference type="InterPro" id="IPR036514">
    <property type="entry name" value="SGNH_hydro_sf"/>
</dbReference>
<evidence type="ECO:0000256" key="1">
    <source>
        <dbReference type="SAM" id="MobiDB-lite"/>
    </source>
</evidence>
<evidence type="ECO:0000256" key="2">
    <source>
        <dbReference type="SAM" id="SignalP"/>
    </source>
</evidence>
<dbReference type="KEGG" id="fcy:FRACYDRAFT_263317"/>
<dbReference type="InParanoid" id="A0A1E7F0N0"/>
<dbReference type="AlphaFoldDB" id="A0A1E7F0N0"/>
<feature type="domain" description="SGNH hydrolase-type esterase" evidence="3">
    <location>
        <begin position="48"/>
        <end position="183"/>
    </location>
</feature>
<dbReference type="InterPro" id="IPR013830">
    <property type="entry name" value="SGNH_hydro"/>
</dbReference>
<protein>
    <submittedName>
        <fullName evidence="4">SGNH hydrolase</fullName>
    </submittedName>
</protein>
<dbReference type="GO" id="GO:0016787">
    <property type="term" value="F:hydrolase activity"/>
    <property type="evidence" value="ECO:0007669"/>
    <property type="project" value="UniProtKB-KW"/>
</dbReference>
<feature type="signal peptide" evidence="2">
    <location>
        <begin position="1"/>
        <end position="24"/>
    </location>
</feature>
<gene>
    <name evidence="4" type="ORF">FRACYDRAFT_263317</name>
</gene>
<feature type="region of interest" description="Disordered" evidence="1">
    <location>
        <begin position="211"/>
        <end position="244"/>
    </location>
</feature>
<dbReference type="Gene3D" id="3.40.50.1110">
    <property type="entry name" value="SGNH hydrolase"/>
    <property type="match status" value="1"/>
</dbReference>
<keyword evidence="4" id="KW-0378">Hydrolase</keyword>
<dbReference type="OrthoDB" id="188437at2759"/>
<keyword evidence="2" id="KW-0732">Signal</keyword>
<organism evidence="4 5">
    <name type="scientific">Fragilariopsis cylindrus CCMP1102</name>
    <dbReference type="NCBI Taxonomy" id="635003"/>
    <lineage>
        <taxon>Eukaryota</taxon>
        <taxon>Sar</taxon>
        <taxon>Stramenopiles</taxon>
        <taxon>Ochrophyta</taxon>
        <taxon>Bacillariophyta</taxon>
        <taxon>Bacillariophyceae</taxon>
        <taxon>Bacillariophycidae</taxon>
        <taxon>Bacillariales</taxon>
        <taxon>Bacillariaceae</taxon>
        <taxon>Fragilariopsis</taxon>
    </lineage>
</organism>
<dbReference type="EMBL" id="KV784366">
    <property type="protein sequence ID" value="OEU11790.1"/>
    <property type="molecule type" value="Genomic_DNA"/>
</dbReference>
<proteinExistence type="predicted"/>
<reference evidence="4 5" key="1">
    <citation type="submission" date="2016-09" db="EMBL/GenBank/DDBJ databases">
        <title>Extensive genetic diversity and differential bi-allelic expression allows diatom success in the polar Southern Ocean.</title>
        <authorList>
            <consortium name="DOE Joint Genome Institute"/>
            <person name="Mock T."/>
            <person name="Otillar R.P."/>
            <person name="Strauss J."/>
            <person name="Dupont C."/>
            <person name="Frickenhaus S."/>
            <person name="Maumus F."/>
            <person name="Mcmullan M."/>
            <person name="Sanges R."/>
            <person name="Schmutz J."/>
            <person name="Toseland A."/>
            <person name="Valas R."/>
            <person name="Veluchamy A."/>
            <person name="Ward B.J."/>
            <person name="Allen A."/>
            <person name="Barry K."/>
            <person name="Falciatore A."/>
            <person name="Ferrante M."/>
            <person name="Fortunato A.E."/>
            <person name="Gloeckner G."/>
            <person name="Gruber A."/>
            <person name="Hipkin R."/>
            <person name="Janech M."/>
            <person name="Kroth P."/>
            <person name="Leese F."/>
            <person name="Lindquist E."/>
            <person name="Lyon B.R."/>
            <person name="Martin J."/>
            <person name="Mayer C."/>
            <person name="Parker M."/>
            <person name="Quesneville H."/>
            <person name="Raymond J."/>
            <person name="Uhlig C."/>
            <person name="Valentin K.U."/>
            <person name="Worden A.Z."/>
            <person name="Armbrust E.V."/>
            <person name="Bowler C."/>
            <person name="Green B."/>
            <person name="Moulton V."/>
            <person name="Van Oosterhout C."/>
            <person name="Grigoriev I."/>
        </authorList>
    </citation>
    <scope>NUCLEOTIDE SEQUENCE [LARGE SCALE GENOMIC DNA]</scope>
    <source>
        <strain evidence="4 5">CCMP1102</strain>
    </source>
</reference>
<keyword evidence="5" id="KW-1185">Reference proteome</keyword>
<evidence type="ECO:0000313" key="5">
    <source>
        <dbReference type="Proteomes" id="UP000095751"/>
    </source>
</evidence>
<evidence type="ECO:0000259" key="3">
    <source>
        <dbReference type="Pfam" id="PF13472"/>
    </source>
</evidence>